<dbReference type="Pfam" id="PF04855">
    <property type="entry name" value="SNF5"/>
    <property type="match status" value="1"/>
</dbReference>
<dbReference type="Proteomes" id="UP000095009">
    <property type="component" value="Unassembled WGS sequence"/>
</dbReference>
<proteinExistence type="inferred from homology"/>
<keyword evidence="5" id="KW-0539">Nucleus</keyword>
<protein>
    <submittedName>
        <fullName evidence="6">SNF5-domain-containing protein</fullName>
    </submittedName>
</protein>
<dbReference type="EMBL" id="KV454407">
    <property type="protein sequence ID" value="ODQ66962.1"/>
    <property type="molecule type" value="Genomic_DNA"/>
</dbReference>
<keyword evidence="3" id="KW-0805">Transcription regulation</keyword>
<dbReference type="OrthoDB" id="10258327at2759"/>
<dbReference type="InterPro" id="IPR006939">
    <property type="entry name" value="SNF5"/>
</dbReference>
<dbReference type="PANTHER" id="PTHR10019">
    <property type="entry name" value="SNF5"/>
    <property type="match status" value="1"/>
</dbReference>
<keyword evidence="4" id="KW-0804">Transcription</keyword>
<dbReference type="GO" id="GO:0016586">
    <property type="term" value="C:RSC-type complex"/>
    <property type="evidence" value="ECO:0007669"/>
    <property type="project" value="EnsemblFungi"/>
</dbReference>
<evidence type="ECO:0000256" key="5">
    <source>
        <dbReference type="ARBA" id="ARBA00023242"/>
    </source>
</evidence>
<evidence type="ECO:0000256" key="4">
    <source>
        <dbReference type="ARBA" id="ARBA00023163"/>
    </source>
</evidence>
<evidence type="ECO:0000313" key="6">
    <source>
        <dbReference type="EMBL" id="ODQ66962.1"/>
    </source>
</evidence>
<dbReference type="GO" id="GO:0033696">
    <property type="term" value="P:heterochromatin boundary formation"/>
    <property type="evidence" value="ECO:0007669"/>
    <property type="project" value="EnsemblFungi"/>
</dbReference>
<reference evidence="6 7" key="1">
    <citation type="journal article" date="2016" name="Proc. Natl. Acad. Sci. U.S.A.">
        <title>Comparative genomics of biotechnologically important yeasts.</title>
        <authorList>
            <person name="Riley R."/>
            <person name="Haridas S."/>
            <person name="Wolfe K.H."/>
            <person name="Lopes M.R."/>
            <person name="Hittinger C.T."/>
            <person name="Goeker M."/>
            <person name="Salamov A.A."/>
            <person name="Wisecaver J.H."/>
            <person name="Long T.M."/>
            <person name="Calvey C.H."/>
            <person name="Aerts A.L."/>
            <person name="Barry K.W."/>
            <person name="Choi C."/>
            <person name="Clum A."/>
            <person name="Coughlan A.Y."/>
            <person name="Deshpande S."/>
            <person name="Douglass A.P."/>
            <person name="Hanson S.J."/>
            <person name="Klenk H.-P."/>
            <person name="LaButti K.M."/>
            <person name="Lapidus A."/>
            <person name="Lindquist E.A."/>
            <person name="Lipzen A.M."/>
            <person name="Meier-Kolthoff J.P."/>
            <person name="Ohm R.A."/>
            <person name="Otillar R.P."/>
            <person name="Pangilinan J.L."/>
            <person name="Peng Y."/>
            <person name="Rokas A."/>
            <person name="Rosa C.A."/>
            <person name="Scheuner C."/>
            <person name="Sibirny A.A."/>
            <person name="Slot J.C."/>
            <person name="Stielow J.B."/>
            <person name="Sun H."/>
            <person name="Kurtzman C.P."/>
            <person name="Blackwell M."/>
            <person name="Grigoriev I.V."/>
            <person name="Jeffries T.W."/>
        </authorList>
    </citation>
    <scope>NUCLEOTIDE SEQUENCE [LARGE SCALE GENOMIC DNA]</scope>
    <source>
        <strain evidence="6 7">DSM 6958</strain>
    </source>
</reference>
<evidence type="ECO:0000256" key="1">
    <source>
        <dbReference type="ARBA" id="ARBA00004123"/>
    </source>
</evidence>
<comment type="subcellular location">
    <subcellularLocation>
        <location evidence="1">Nucleus</location>
    </subcellularLocation>
</comment>
<dbReference type="STRING" id="857566.A0A1E3PPX8"/>
<name>A0A1E3PPX8_9ASCO</name>
<gene>
    <name evidence="6" type="ORF">NADFUDRAFT_72993</name>
</gene>
<dbReference type="GO" id="GO:0000228">
    <property type="term" value="C:nuclear chromosome"/>
    <property type="evidence" value="ECO:0007669"/>
    <property type="project" value="InterPro"/>
</dbReference>
<evidence type="ECO:0000256" key="2">
    <source>
        <dbReference type="ARBA" id="ARBA00010239"/>
    </source>
</evidence>
<comment type="similarity">
    <text evidence="2">Belongs to the SNF5 family.</text>
</comment>
<evidence type="ECO:0000256" key="3">
    <source>
        <dbReference type="ARBA" id="ARBA00023015"/>
    </source>
</evidence>
<keyword evidence="7" id="KW-1185">Reference proteome</keyword>
<evidence type="ECO:0000313" key="7">
    <source>
        <dbReference type="Proteomes" id="UP000095009"/>
    </source>
</evidence>
<dbReference type="AlphaFoldDB" id="A0A1E3PPX8"/>
<organism evidence="6 7">
    <name type="scientific">Nadsonia fulvescens var. elongata DSM 6958</name>
    <dbReference type="NCBI Taxonomy" id="857566"/>
    <lineage>
        <taxon>Eukaryota</taxon>
        <taxon>Fungi</taxon>
        <taxon>Dikarya</taxon>
        <taxon>Ascomycota</taxon>
        <taxon>Saccharomycotina</taxon>
        <taxon>Dipodascomycetes</taxon>
        <taxon>Dipodascales</taxon>
        <taxon>Dipodascales incertae sedis</taxon>
        <taxon>Nadsonia</taxon>
    </lineage>
</organism>
<accession>A0A1E3PPX8</accession>
<sequence length="351" mass="39571">MDPSRLYTAQAMSTSFASRLRNDNTTLFISTTPVTRTAKRAAAAHTISYAEVDEDFDEDVDGDTELNGLRFNSGTNGSVNRYNGVRRNGSYERKMATKTRHVVLDETQSQAIADYQEVLIPIRINLEYETYRVTDFLMWNLSEDTVTPEHFAEVTCTDIGLPNSYIAQIANAIKTQVAEYTEIAGYTLPAESDLHAIINLSVNLDKHLYEDKFEWDLTGTDMTPEMFAKTVTADLGLVGEFYPAIAHALHESILKMKKEALEGHLPQEVDNQAAFGAEAGWRVDQENLGEEWAPTVEVLSQEEIEKREIERERNIRRLKRESARLGETITDIGGFSGNSYRKVFSEMENSS</sequence>